<dbReference type="InterPro" id="IPR032013">
    <property type="entry name" value="DUF4795"/>
</dbReference>
<proteinExistence type="predicted"/>
<dbReference type="STRING" id="94237.ENSMMOP00000001102"/>
<dbReference type="Proteomes" id="UP000261620">
    <property type="component" value="Unplaced"/>
</dbReference>
<protein>
    <recommendedName>
        <fullName evidence="2">DUF4795 domain-containing protein</fullName>
    </recommendedName>
</protein>
<feature type="region of interest" description="Disordered" evidence="1">
    <location>
        <begin position="1"/>
        <end position="24"/>
    </location>
</feature>
<dbReference type="SUPFAM" id="SSF46579">
    <property type="entry name" value="Prefoldin"/>
    <property type="match status" value="1"/>
</dbReference>
<sequence length="423" mass="49339">MSEDITIKSYVEEQPEEVEPENTSEIDNLQNQLNELREMLDATNMSNETGDNQYEQLQETVNRLHQQQTKVSEDILRDVNKLVNDLQEAIRNLQAELYDLNETVRSQQEDNRQKQDQVEELYEMTAKLEENMAQFEIKADKSALDTVTEQFNTTLNELQNKMTCQEEDWHQTIDRFSTDMDLKLGRKEFDTVLKEKVESRFKAINSQLKAQAAEQDIAAGQVFGDFKCLSCDKRAKRMQGAQAERLPCFPPFPSHRSMSKTHNYEATNSKVKVKDQMSAALMYRNINLQEKPRRKCDASYQRLNAMESCDVSHTVNSTSQQRTRQQSMMHRVQIEMTQPKQDIFRMEGKRYNGPKIKDCKLQLSKKLAHRYLLCNPAGICGQEDYFTEEQMDRHVNILPPVHALPEHDDPERGWHYSCINVIL</sequence>
<reference evidence="3" key="1">
    <citation type="submission" date="2025-08" db="UniProtKB">
        <authorList>
            <consortium name="Ensembl"/>
        </authorList>
    </citation>
    <scope>IDENTIFICATION</scope>
</reference>
<evidence type="ECO:0000256" key="1">
    <source>
        <dbReference type="SAM" id="MobiDB-lite"/>
    </source>
</evidence>
<evidence type="ECO:0000313" key="4">
    <source>
        <dbReference type="Proteomes" id="UP000261620"/>
    </source>
</evidence>
<evidence type="ECO:0000259" key="2">
    <source>
        <dbReference type="Pfam" id="PF16043"/>
    </source>
</evidence>
<feature type="domain" description="DUF4795" evidence="2">
    <location>
        <begin position="80"/>
        <end position="259"/>
    </location>
</feature>
<feature type="compositionally biased region" description="Acidic residues" evidence="1">
    <location>
        <begin position="13"/>
        <end position="24"/>
    </location>
</feature>
<dbReference type="PANTHER" id="PTHR46766">
    <property type="entry name" value="GLUTAMINE-RICH PROTEIN 2"/>
    <property type="match status" value="1"/>
</dbReference>
<reference evidence="3" key="2">
    <citation type="submission" date="2025-09" db="UniProtKB">
        <authorList>
            <consortium name="Ensembl"/>
        </authorList>
    </citation>
    <scope>IDENTIFICATION</scope>
</reference>
<name>A0A3Q3VRQ0_MOLML</name>
<accession>A0A3Q3VRQ0</accession>
<organism evidence="3 4">
    <name type="scientific">Mola mola</name>
    <name type="common">Ocean sunfish</name>
    <name type="synonym">Tetraodon mola</name>
    <dbReference type="NCBI Taxonomy" id="94237"/>
    <lineage>
        <taxon>Eukaryota</taxon>
        <taxon>Metazoa</taxon>
        <taxon>Chordata</taxon>
        <taxon>Craniata</taxon>
        <taxon>Vertebrata</taxon>
        <taxon>Euteleostomi</taxon>
        <taxon>Actinopterygii</taxon>
        <taxon>Neopterygii</taxon>
        <taxon>Teleostei</taxon>
        <taxon>Neoteleostei</taxon>
        <taxon>Acanthomorphata</taxon>
        <taxon>Eupercaria</taxon>
        <taxon>Tetraodontiformes</taxon>
        <taxon>Molidae</taxon>
        <taxon>Mola</taxon>
    </lineage>
</organism>
<dbReference type="Pfam" id="PF16043">
    <property type="entry name" value="DUF4795"/>
    <property type="match status" value="1"/>
</dbReference>
<evidence type="ECO:0000313" key="3">
    <source>
        <dbReference type="Ensembl" id="ENSMMOP00000001102.1"/>
    </source>
</evidence>
<dbReference type="PANTHER" id="PTHR46766:SF1">
    <property type="entry name" value="GLUTAMINE-RICH PROTEIN 2"/>
    <property type="match status" value="1"/>
</dbReference>
<keyword evidence="4" id="KW-1185">Reference proteome</keyword>
<dbReference type="Ensembl" id="ENSMMOT00000001128.1">
    <property type="protein sequence ID" value="ENSMMOP00000001102.1"/>
    <property type="gene ID" value="ENSMMOG00000000942.1"/>
</dbReference>
<dbReference type="AlphaFoldDB" id="A0A3Q3VRQ0"/>